<accession>A0A9N9GX93</accession>
<evidence type="ECO:0000313" key="1">
    <source>
        <dbReference type="EMBL" id="CAG8633380.1"/>
    </source>
</evidence>
<dbReference type="EMBL" id="CAJVPP010003600">
    <property type="protein sequence ID" value="CAG8633380.1"/>
    <property type="molecule type" value="Genomic_DNA"/>
</dbReference>
<gene>
    <name evidence="1" type="ORF">FMOSSE_LOCUS10604</name>
</gene>
<reference evidence="1" key="1">
    <citation type="submission" date="2021-06" db="EMBL/GenBank/DDBJ databases">
        <authorList>
            <person name="Kallberg Y."/>
            <person name="Tangrot J."/>
            <person name="Rosling A."/>
        </authorList>
    </citation>
    <scope>NUCLEOTIDE SEQUENCE</scope>
    <source>
        <strain evidence="1">87-6 pot B 2015</strain>
    </source>
</reference>
<proteinExistence type="predicted"/>
<dbReference type="AlphaFoldDB" id="A0A9N9GX93"/>
<protein>
    <submittedName>
        <fullName evidence="1">4409_t:CDS:1</fullName>
    </submittedName>
</protein>
<keyword evidence="2" id="KW-1185">Reference proteome</keyword>
<organism evidence="1 2">
    <name type="scientific">Funneliformis mosseae</name>
    <name type="common">Endomycorrhizal fungus</name>
    <name type="synonym">Glomus mosseae</name>
    <dbReference type="NCBI Taxonomy" id="27381"/>
    <lineage>
        <taxon>Eukaryota</taxon>
        <taxon>Fungi</taxon>
        <taxon>Fungi incertae sedis</taxon>
        <taxon>Mucoromycota</taxon>
        <taxon>Glomeromycotina</taxon>
        <taxon>Glomeromycetes</taxon>
        <taxon>Glomerales</taxon>
        <taxon>Glomeraceae</taxon>
        <taxon>Funneliformis</taxon>
    </lineage>
</organism>
<name>A0A9N9GX93_FUNMO</name>
<feature type="non-terminal residue" evidence="1">
    <location>
        <position position="106"/>
    </location>
</feature>
<evidence type="ECO:0000313" key="2">
    <source>
        <dbReference type="Proteomes" id="UP000789375"/>
    </source>
</evidence>
<dbReference type="Proteomes" id="UP000789375">
    <property type="component" value="Unassembled WGS sequence"/>
</dbReference>
<sequence>MTYVASSSSAFYQFSTSTCDIFSVRRSQRHRKWIEEKQQSGGSRAYYFLGEALSRRLDHKKVNEEHEAQIMVNEEVREQLPKEIRVRERPSSIEKFADGEIDHPRK</sequence>
<comment type="caution">
    <text evidence="1">The sequence shown here is derived from an EMBL/GenBank/DDBJ whole genome shotgun (WGS) entry which is preliminary data.</text>
</comment>